<dbReference type="InterPro" id="IPR011257">
    <property type="entry name" value="DNA_glycosylase"/>
</dbReference>
<dbReference type="InterPro" id="IPR005019">
    <property type="entry name" value="Adenine_glyco"/>
</dbReference>
<accession>A0A1T4UC43</accession>
<dbReference type="PANTHER" id="PTHR30037">
    <property type="entry name" value="DNA-3-METHYLADENINE GLYCOSYLASE 1"/>
    <property type="match status" value="1"/>
</dbReference>
<dbReference type="SUPFAM" id="SSF48150">
    <property type="entry name" value="DNA-glycosylase"/>
    <property type="match status" value="1"/>
</dbReference>
<dbReference type="Proteomes" id="UP000190162">
    <property type="component" value="Unassembled WGS sequence"/>
</dbReference>
<evidence type="ECO:0000313" key="2">
    <source>
        <dbReference type="Proteomes" id="UP000190162"/>
    </source>
</evidence>
<reference evidence="2" key="1">
    <citation type="submission" date="2017-02" db="EMBL/GenBank/DDBJ databases">
        <authorList>
            <person name="Varghese N."/>
            <person name="Submissions S."/>
        </authorList>
    </citation>
    <scope>NUCLEOTIDE SEQUENCE [LARGE SCALE GENOMIC DNA]</scope>
    <source>
        <strain evidence="2">DSM 22720</strain>
    </source>
</reference>
<dbReference type="Pfam" id="PF03352">
    <property type="entry name" value="Adenine_glyco"/>
    <property type="match status" value="1"/>
</dbReference>
<dbReference type="PANTHER" id="PTHR30037:SF3">
    <property type="entry name" value="BLR0857 PROTEIN"/>
    <property type="match status" value="1"/>
</dbReference>
<organism evidence="1 2">
    <name type="scientific">Enterovibrio nigricans DSM 22720</name>
    <dbReference type="NCBI Taxonomy" id="1121868"/>
    <lineage>
        <taxon>Bacteria</taxon>
        <taxon>Pseudomonadati</taxon>
        <taxon>Pseudomonadota</taxon>
        <taxon>Gammaproteobacteria</taxon>
        <taxon>Vibrionales</taxon>
        <taxon>Vibrionaceae</taxon>
        <taxon>Enterovibrio</taxon>
    </lineage>
</organism>
<keyword evidence="2" id="KW-1185">Reference proteome</keyword>
<dbReference type="InterPro" id="IPR052891">
    <property type="entry name" value="DNA-3mA_glycosylase"/>
</dbReference>
<name>A0A1T4UC43_9GAMM</name>
<protein>
    <submittedName>
        <fullName evidence="1">DNA-3-methyladenine glycosylase I</fullName>
    </submittedName>
</protein>
<gene>
    <name evidence="1" type="ORF">SAMN02745132_01370</name>
</gene>
<dbReference type="GO" id="GO:0008725">
    <property type="term" value="F:DNA-3-methyladenine glycosylase activity"/>
    <property type="evidence" value="ECO:0007669"/>
    <property type="project" value="InterPro"/>
</dbReference>
<dbReference type="OrthoDB" id="9795156at2"/>
<sequence length="239" mass="27184">MYVSSLTVISVMALEKFSEIYHRAATRKGSNSALEQRLTHPKSLEELKGISDDRWLAVMSQKIFQSGMNWQVVKNKWPGFEEVFWGFDIEKMCLIPPEMWEQKATNPAIIRHLGKVMTIPHNAEMIQRAAREHGSFATFIAEWPDADIIGLWTYLKKHGSRLGGNTGPYSLRLMGKDTFILSGDVESYLRTHKVIDGGRDTRKSLQAAQDAFNQWKEESGRPLCQISQIIAYSVGDNSY</sequence>
<proteinExistence type="predicted"/>
<dbReference type="EMBL" id="FUXU01000011">
    <property type="protein sequence ID" value="SKA50257.1"/>
    <property type="molecule type" value="Genomic_DNA"/>
</dbReference>
<evidence type="ECO:0000313" key="1">
    <source>
        <dbReference type="EMBL" id="SKA50257.1"/>
    </source>
</evidence>
<dbReference type="GO" id="GO:0006284">
    <property type="term" value="P:base-excision repair"/>
    <property type="evidence" value="ECO:0007669"/>
    <property type="project" value="InterPro"/>
</dbReference>
<dbReference type="AlphaFoldDB" id="A0A1T4UC43"/>
<dbReference type="Gene3D" id="1.10.340.30">
    <property type="entry name" value="Hypothetical protein, domain 2"/>
    <property type="match status" value="1"/>
</dbReference>